<gene>
    <name evidence="2" type="ORF">PRIO_4636</name>
</gene>
<name>A0A0E3WIH3_9BACL</name>
<protein>
    <submittedName>
        <fullName evidence="2">Putative membrane protein</fullName>
    </submittedName>
</protein>
<keyword evidence="1" id="KW-0472">Membrane</keyword>
<dbReference type="Pfam" id="PF14004">
    <property type="entry name" value="DUF4227"/>
    <property type="match status" value="1"/>
</dbReference>
<evidence type="ECO:0000256" key="1">
    <source>
        <dbReference type="SAM" id="Phobius"/>
    </source>
</evidence>
<dbReference type="EMBL" id="LN831776">
    <property type="protein sequence ID" value="CQR57038.1"/>
    <property type="molecule type" value="Genomic_DNA"/>
</dbReference>
<dbReference type="InterPro" id="IPR025321">
    <property type="entry name" value="DUF4227"/>
</dbReference>
<dbReference type="KEGG" id="pri:PRIO_4636"/>
<evidence type="ECO:0000313" key="2">
    <source>
        <dbReference type="EMBL" id="CQR57038.1"/>
    </source>
</evidence>
<feature type="transmembrane region" description="Helical" evidence="1">
    <location>
        <begin position="12"/>
        <end position="32"/>
    </location>
</feature>
<dbReference type="STRING" id="483937.AMQ84_18780"/>
<keyword evidence="1" id="KW-0812">Transmembrane</keyword>
<dbReference type="Proteomes" id="UP000033163">
    <property type="component" value="Chromosome I"/>
</dbReference>
<keyword evidence="1" id="KW-1133">Transmembrane helix</keyword>
<evidence type="ECO:0000313" key="3">
    <source>
        <dbReference type="Proteomes" id="UP000033163"/>
    </source>
</evidence>
<sequence length="77" mass="9049">MIVSVPKTMRRLYFMTMLVTLSCLAYYGMSWISSWINPFEQSEIPEGTAIRAFREVPHSPEGLSAGERLRFYYWYGE</sequence>
<dbReference type="PATRIC" id="fig|1073571.4.peg.4978"/>
<organism evidence="2 3">
    <name type="scientific">Paenibacillus riograndensis SBR5</name>
    <dbReference type="NCBI Taxonomy" id="1073571"/>
    <lineage>
        <taxon>Bacteria</taxon>
        <taxon>Bacillati</taxon>
        <taxon>Bacillota</taxon>
        <taxon>Bacilli</taxon>
        <taxon>Bacillales</taxon>
        <taxon>Paenibacillaceae</taxon>
        <taxon>Paenibacillus</taxon>
        <taxon>Paenibacillus sonchi group</taxon>
    </lineage>
</organism>
<dbReference type="HOGENOM" id="CLU_185001_1_0_9"/>
<dbReference type="AlphaFoldDB" id="A0A0E3WIH3"/>
<proteinExistence type="predicted"/>
<dbReference type="PROSITE" id="PS51257">
    <property type="entry name" value="PROKAR_LIPOPROTEIN"/>
    <property type="match status" value="1"/>
</dbReference>
<accession>A0A0E3WIH3</accession>
<reference evidence="3" key="1">
    <citation type="submission" date="2015-03" db="EMBL/GenBank/DDBJ databases">
        <authorList>
            <person name="Wibberg D."/>
        </authorList>
    </citation>
    <scope>NUCLEOTIDE SEQUENCE [LARGE SCALE GENOMIC DNA]</scope>
</reference>
<dbReference type="RefSeq" id="WP_020429648.1">
    <property type="nucleotide sequence ID" value="NZ_AGBD01000906.1"/>
</dbReference>